<dbReference type="GO" id="GO:0050567">
    <property type="term" value="F:glutaminyl-tRNA synthase (glutamine-hydrolyzing) activity"/>
    <property type="evidence" value="ECO:0007669"/>
    <property type="project" value="UniProtKB-UniRule"/>
</dbReference>
<protein>
    <recommendedName>
        <fullName evidence="6">Aspartyl/glutamyl-tRNA(Asn/Gln) amidotransferase subunit C</fullName>
        <shortName evidence="6">Asp/Glu-ADT subunit C</shortName>
        <ecNumber evidence="6">6.3.5.-</ecNumber>
    </recommendedName>
</protein>
<dbReference type="Proteomes" id="UP000235682">
    <property type="component" value="Unassembled WGS sequence"/>
</dbReference>
<dbReference type="GO" id="GO:0016740">
    <property type="term" value="F:transferase activity"/>
    <property type="evidence" value="ECO:0007669"/>
    <property type="project" value="UniProtKB-KW"/>
</dbReference>
<keyword evidence="6" id="KW-0067">ATP-binding</keyword>
<evidence type="ECO:0000256" key="2">
    <source>
        <dbReference type="ARBA" id="ARBA00011123"/>
    </source>
</evidence>
<dbReference type="PANTHER" id="PTHR15004">
    <property type="entry name" value="GLUTAMYL-TRNA(GLN) AMIDOTRANSFERASE SUBUNIT C, MITOCHONDRIAL"/>
    <property type="match status" value="1"/>
</dbReference>
<proteinExistence type="inferred from homology"/>
<dbReference type="SUPFAM" id="SSF141000">
    <property type="entry name" value="Glu-tRNAGln amidotransferase C subunit"/>
    <property type="match status" value="1"/>
</dbReference>
<comment type="caution">
    <text evidence="7">The sequence shown here is derived from an EMBL/GenBank/DDBJ whole genome shotgun (WGS) entry which is preliminary data.</text>
</comment>
<dbReference type="Gene3D" id="1.10.20.60">
    <property type="entry name" value="Glu-tRNAGln amidotransferase C subunit, N-terminal domain"/>
    <property type="match status" value="1"/>
</dbReference>
<dbReference type="GO" id="GO:0006412">
    <property type="term" value="P:translation"/>
    <property type="evidence" value="ECO:0007669"/>
    <property type="project" value="UniProtKB-UniRule"/>
</dbReference>
<comment type="function">
    <text evidence="3 6">Allows the formation of correctly charged Asn-tRNA(Asn) or Gln-tRNA(Gln) through the transamidation of misacylated Asp-tRNA(Asn) or Glu-tRNA(Gln) in organisms which lack either or both of asparaginyl-tRNA or glutaminyl-tRNA synthetases. The reaction takes place in the presence of glutamine and ATP through an activated phospho-Asp-tRNA(Asn) or phospho-Glu-tRNA(Gln).</text>
</comment>
<accession>A0A1G8LU63</accession>
<dbReference type="RefSeq" id="WP_092085413.1">
    <property type="nucleotide sequence ID" value="NZ_PNFY01000011.1"/>
</dbReference>
<keyword evidence="7" id="KW-0808">Transferase</keyword>
<dbReference type="EC" id="6.3.5.-" evidence="6"/>
<sequence>MMSRKEMSHIAAIMKLDLSDEELDQIVDRFKRIEEFAKEMETIDTSNVEGTYYGNRIINVYREDVPKPVENRDEILEHAIDTEDGFIRVPAIMEEA</sequence>
<keyword evidence="6" id="KW-0648">Protein biosynthesis</keyword>
<evidence type="ECO:0000313" key="8">
    <source>
        <dbReference type="Proteomes" id="UP000235682"/>
    </source>
</evidence>
<dbReference type="OrthoDB" id="9813938at2"/>
<name>A0A1G8LU63_9LACT</name>
<keyword evidence="6" id="KW-0436">Ligase</keyword>
<comment type="similarity">
    <text evidence="1 6">Belongs to the GatC family.</text>
</comment>
<organism evidence="7 8">
    <name type="scientific">Dolosicoccus paucivorans</name>
    <dbReference type="NCBI Taxonomy" id="84521"/>
    <lineage>
        <taxon>Bacteria</taxon>
        <taxon>Bacillati</taxon>
        <taxon>Bacillota</taxon>
        <taxon>Bacilli</taxon>
        <taxon>Lactobacillales</taxon>
        <taxon>Aerococcaceae</taxon>
        <taxon>Dolosicoccus</taxon>
    </lineage>
</organism>
<dbReference type="Pfam" id="PF02686">
    <property type="entry name" value="GatC"/>
    <property type="match status" value="1"/>
</dbReference>
<dbReference type="PANTHER" id="PTHR15004:SF0">
    <property type="entry name" value="GLUTAMYL-TRNA(GLN) AMIDOTRANSFERASE SUBUNIT C, MITOCHONDRIAL"/>
    <property type="match status" value="1"/>
</dbReference>
<dbReference type="AlphaFoldDB" id="A0A1G8LU63"/>
<comment type="catalytic activity">
    <reaction evidence="4 6">
        <text>L-aspartyl-tRNA(Asn) + L-glutamine + ATP + H2O = L-asparaginyl-tRNA(Asn) + L-glutamate + ADP + phosphate + 2 H(+)</text>
        <dbReference type="Rhea" id="RHEA:14513"/>
        <dbReference type="Rhea" id="RHEA-COMP:9674"/>
        <dbReference type="Rhea" id="RHEA-COMP:9677"/>
        <dbReference type="ChEBI" id="CHEBI:15377"/>
        <dbReference type="ChEBI" id="CHEBI:15378"/>
        <dbReference type="ChEBI" id="CHEBI:29985"/>
        <dbReference type="ChEBI" id="CHEBI:30616"/>
        <dbReference type="ChEBI" id="CHEBI:43474"/>
        <dbReference type="ChEBI" id="CHEBI:58359"/>
        <dbReference type="ChEBI" id="CHEBI:78515"/>
        <dbReference type="ChEBI" id="CHEBI:78516"/>
        <dbReference type="ChEBI" id="CHEBI:456216"/>
    </reaction>
</comment>
<keyword evidence="6" id="KW-0547">Nucleotide-binding</keyword>
<dbReference type="GO" id="GO:0005524">
    <property type="term" value="F:ATP binding"/>
    <property type="evidence" value="ECO:0007669"/>
    <property type="project" value="UniProtKB-KW"/>
</dbReference>
<evidence type="ECO:0000256" key="4">
    <source>
        <dbReference type="ARBA" id="ARBA00047380"/>
    </source>
</evidence>
<dbReference type="GO" id="GO:0006450">
    <property type="term" value="P:regulation of translational fidelity"/>
    <property type="evidence" value="ECO:0007669"/>
    <property type="project" value="InterPro"/>
</dbReference>
<gene>
    <name evidence="6" type="primary">gatC</name>
    <name evidence="7" type="ORF">CJ205_03560</name>
</gene>
<dbReference type="EMBL" id="PNHE01000010">
    <property type="protein sequence ID" value="PMC58589.1"/>
    <property type="molecule type" value="Genomic_DNA"/>
</dbReference>
<evidence type="ECO:0000256" key="6">
    <source>
        <dbReference type="HAMAP-Rule" id="MF_00122"/>
    </source>
</evidence>
<keyword evidence="8" id="KW-1185">Reference proteome</keyword>
<dbReference type="GO" id="GO:0050566">
    <property type="term" value="F:asparaginyl-tRNA synthase (glutamine-hydrolyzing) activity"/>
    <property type="evidence" value="ECO:0007669"/>
    <property type="project" value="RHEA"/>
</dbReference>
<comment type="catalytic activity">
    <reaction evidence="5 6">
        <text>L-glutamyl-tRNA(Gln) + L-glutamine + ATP + H2O = L-glutaminyl-tRNA(Gln) + L-glutamate + ADP + phosphate + H(+)</text>
        <dbReference type="Rhea" id="RHEA:17521"/>
        <dbReference type="Rhea" id="RHEA-COMP:9681"/>
        <dbReference type="Rhea" id="RHEA-COMP:9684"/>
        <dbReference type="ChEBI" id="CHEBI:15377"/>
        <dbReference type="ChEBI" id="CHEBI:15378"/>
        <dbReference type="ChEBI" id="CHEBI:29985"/>
        <dbReference type="ChEBI" id="CHEBI:30616"/>
        <dbReference type="ChEBI" id="CHEBI:43474"/>
        <dbReference type="ChEBI" id="CHEBI:58359"/>
        <dbReference type="ChEBI" id="CHEBI:78520"/>
        <dbReference type="ChEBI" id="CHEBI:78521"/>
        <dbReference type="ChEBI" id="CHEBI:456216"/>
    </reaction>
</comment>
<evidence type="ECO:0000313" key="7">
    <source>
        <dbReference type="EMBL" id="PMC58589.1"/>
    </source>
</evidence>
<comment type="subunit">
    <text evidence="2 6">Heterotrimer of A, B and C subunits.</text>
</comment>
<evidence type="ECO:0000256" key="3">
    <source>
        <dbReference type="ARBA" id="ARBA00024799"/>
    </source>
</evidence>
<dbReference type="NCBIfam" id="TIGR00135">
    <property type="entry name" value="gatC"/>
    <property type="match status" value="1"/>
</dbReference>
<evidence type="ECO:0000256" key="5">
    <source>
        <dbReference type="ARBA" id="ARBA00047913"/>
    </source>
</evidence>
<dbReference type="GO" id="GO:0070681">
    <property type="term" value="P:glutaminyl-tRNAGln biosynthesis via transamidation"/>
    <property type="evidence" value="ECO:0007669"/>
    <property type="project" value="TreeGrafter"/>
</dbReference>
<dbReference type="InterPro" id="IPR036113">
    <property type="entry name" value="Asp/Glu-ADT_sf_sub_c"/>
</dbReference>
<dbReference type="STRING" id="84521.SAMN04487994_102416"/>
<dbReference type="HAMAP" id="MF_00122">
    <property type="entry name" value="GatC"/>
    <property type="match status" value="1"/>
</dbReference>
<evidence type="ECO:0000256" key="1">
    <source>
        <dbReference type="ARBA" id="ARBA00010757"/>
    </source>
</evidence>
<reference evidence="7 8" key="1">
    <citation type="submission" date="2017-09" db="EMBL/GenBank/DDBJ databases">
        <title>Bacterial strain isolated from the female urinary microbiota.</title>
        <authorList>
            <person name="Thomas-White K."/>
            <person name="Kumar N."/>
            <person name="Forster S."/>
            <person name="Putonti C."/>
            <person name="Lawley T."/>
            <person name="Wolfe A.J."/>
        </authorList>
    </citation>
    <scope>NUCLEOTIDE SEQUENCE [LARGE SCALE GENOMIC DNA]</scope>
    <source>
        <strain evidence="7 8">UMB0852</strain>
    </source>
</reference>
<dbReference type="InterPro" id="IPR003837">
    <property type="entry name" value="GatC"/>
</dbReference>